<proteinExistence type="predicted"/>
<reference evidence="1" key="1">
    <citation type="submission" date="2009-07" db="EMBL/GenBank/DDBJ databases">
        <authorList>
            <person name="Weinstock G."/>
            <person name="Sodergren E."/>
            <person name="Clifton S."/>
            <person name="Fulton L."/>
            <person name="Fulton B."/>
            <person name="Courtney L."/>
            <person name="Fronick C."/>
            <person name="Harrison M."/>
            <person name="Strong C."/>
            <person name="Farmer C."/>
            <person name="Delahaunty K."/>
            <person name="Markovic C."/>
            <person name="Hall O."/>
            <person name="Minx P."/>
            <person name="Tomlinson C."/>
            <person name="Mitreva M."/>
            <person name="Nelson J."/>
            <person name="Hou S."/>
            <person name="Wollam A."/>
            <person name="Pepin K.H."/>
            <person name="Johnson M."/>
            <person name="Bhonagiri V."/>
            <person name="Nash W.E."/>
            <person name="Warren W."/>
            <person name="Chinwalla A."/>
            <person name="Mardis E.R."/>
            <person name="Wilson R.K."/>
        </authorList>
    </citation>
    <scope>NUCLEOTIDE SEQUENCE [LARGE SCALE GENOMIC DNA]</scope>
    <source>
        <strain evidence="1">DSM 14469</strain>
    </source>
</reference>
<sequence length="415" mass="46388">MEITGSFHSFFVFMALPQPALCCLWIKNKRKVEENMNETRIFADAFETAFATPGELLEFLAERGKTSKWIRRPARMLRLVPISEEAEHMEENAEDDWEGILKDTQENTKLALKIRGEAYPVRDCAIHTILKRAGISGNGLKRLETGNYAKVVNYCLKAAKGDVLIKVADGKVSAVHAGDDSDYHILDMRTIFEVTIQYLNNNFIGNSYVEGSGVYDHSVVSAMWELGGNQELLDTYRKALADHGIAAHIISPAVRLTTSDVAASGVNLYPMLLCGSANRTISLGNPIRLPHTNGADISRYMDNLRMLFSRYQDAIADITKLMDIEIRNPLNCLRLAMKKVGIRKNLINEVAELFEHQHGAGNCTAHDLYFAMNEASFFGACEGMQGCSILSLEEQITRALQLDWKEFDVSGAINW</sequence>
<dbReference type="eggNOG" id="ENOG502Z910">
    <property type="taxonomic scope" value="Bacteria"/>
</dbReference>
<protein>
    <submittedName>
        <fullName evidence="1">Uncharacterized protein</fullName>
    </submittedName>
</protein>
<dbReference type="EMBL" id="ACCL02000036">
    <property type="protein sequence ID" value="EET58341.1"/>
    <property type="molecule type" value="Genomic_DNA"/>
</dbReference>
<dbReference type="Proteomes" id="UP000005561">
    <property type="component" value="Unassembled WGS sequence"/>
</dbReference>
<comment type="caution">
    <text evidence="1">The sequence shown here is derived from an EMBL/GenBank/DDBJ whole genome shotgun (WGS) entry which is preliminary data.</text>
</comment>
<name>C6LM29_9FIRM</name>
<evidence type="ECO:0000313" key="2">
    <source>
        <dbReference type="Proteomes" id="UP000005561"/>
    </source>
</evidence>
<dbReference type="STRING" id="168384.SAMN05660368_04156"/>
<evidence type="ECO:0000313" key="1">
    <source>
        <dbReference type="EMBL" id="EET58341.1"/>
    </source>
</evidence>
<accession>C6LM29</accession>
<keyword evidence="2" id="KW-1185">Reference proteome</keyword>
<dbReference type="AlphaFoldDB" id="C6LM29"/>
<organism evidence="1 2">
    <name type="scientific">Marvinbryantia formatexigens DSM 14469</name>
    <dbReference type="NCBI Taxonomy" id="478749"/>
    <lineage>
        <taxon>Bacteria</taxon>
        <taxon>Bacillati</taxon>
        <taxon>Bacillota</taxon>
        <taxon>Clostridia</taxon>
        <taxon>Lachnospirales</taxon>
        <taxon>Lachnospiraceae</taxon>
        <taxon>Marvinbryantia</taxon>
    </lineage>
</organism>
<gene>
    <name evidence="1" type="ORF">BRYFOR_09728</name>
</gene>